<name>A0AAN9IB76_CROPI</name>
<feature type="domain" description="ARID" evidence="1">
    <location>
        <begin position="16"/>
        <end position="111"/>
    </location>
</feature>
<sequence length="257" mass="28995">MAANGDNRDGVLVEIGVGPAAIRRRFEALLSKQWIEIPDFSRPIPPVLGDGTEVDLFKLTLVLISNGGFDFVCESKLWDSVAEESGLGSSAGSAVKVVYCRYLSEFVDDDDMFGMFGKRLTDLERLLVDYVSDEFHPDMKIAGIEFRWKSVDDDDDDDDDDYAGLLLYADGDSGSRKRKRESLSGMLSWLAKLAKNPLDPTVGSLPKKSKWKSFSDREVWKLGLLLRKALFFRMRFGSRTARMKWQVTKTKLNDDIK</sequence>
<evidence type="ECO:0000259" key="1">
    <source>
        <dbReference type="PROSITE" id="PS51011"/>
    </source>
</evidence>
<dbReference type="Gene3D" id="1.10.150.60">
    <property type="entry name" value="ARID DNA-binding domain"/>
    <property type="match status" value="1"/>
</dbReference>
<reference evidence="2 3" key="1">
    <citation type="submission" date="2024-01" db="EMBL/GenBank/DDBJ databases">
        <title>The genomes of 5 underutilized Papilionoideae crops provide insights into root nodulation and disease resistanc.</title>
        <authorList>
            <person name="Yuan L."/>
        </authorList>
    </citation>
    <scope>NUCLEOTIDE SEQUENCE [LARGE SCALE GENOMIC DNA]</scope>
    <source>
        <strain evidence="2">ZHUSHIDOU_FW_LH</strain>
        <tissue evidence="2">Leaf</tissue>
    </source>
</reference>
<dbReference type="CDD" id="cd16100">
    <property type="entry name" value="ARID"/>
    <property type="match status" value="1"/>
</dbReference>
<dbReference type="InterPro" id="IPR036431">
    <property type="entry name" value="ARID_dom_sf"/>
</dbReference>
<proteinExistence type="predicted"/>
<protein>
    <recommendedName>
        <fullName evidence="1">ARID domain-containing protein</fullName>
    </recommendedName>
</protein>
<keyword evidence="3" id="KW-1185">Reference proteome</keyword>
<dbReference type="SUPFAM" id="SSF46774">
    <property type="entry name" value="ARID-like"/>
    <property type="match status" value="1"/>
</dbReference>
<dbReference type="Pfam" id="PF01388">
    <property type="entry name" value="ARID"/>
    <property type="match status" value="1"/>
</dbReference>
<gene>
    <name evidence="2" type="ORF">RIF29_15473</name>
</gene>
<dbReference type="PROSITE" id="PS51011">
    <property type="entry name" value="ARID"/>
    <property type="match status" value="1"/>
</dbReference>
<organism evidence="2 3">
    <name type="scientific">Crotalaria pallida</name>
    <name type="common">Smooth rattlebox</name>
    <name type="synonym">Crotalaria striata</name>
    <dbReference type="NCBI Taxonomy" id="3830"/>
    <lineage>
        <taxon>Eukaryota</taxon>
        <taxon>Viridiplantae</taxon>
        <taxon>Streptophyta</taxon>
        <taxon>Embryophyta</taxon>
        <taxon>Tracheophyta</taxon>
        <taxon>Spermatophyta</taxon>
        <taxon>Magnoliopsida</taxon>
        <taxon>eudicotyledons</taxon>
        <taxon>Gunneridae</taxon>
        <taxon>Pentapetalae</taxon>
        <taxon>rosids</taxon>
        <taxon>fabids</taxon>
        <taxon>Fabales</taxon>
        <taxon>Fabaceae</taxon>
        <taxon>Papilionoideae</taxon>
        <taxon>50 kb inversion clade</taxon>
        <taxon>genistoids sensu lato</taxon>
        <taxon>core genistoids</taxon>
        <taxon>Crotalarieae</taxon>
        <taxon>Crotalaria</taxon>
    </lineage>
</organism>
<dbReference type="AlphaFoldDB" id="A0AAN9IB76"/>
<comment type="caution">
    <text evidence="2">The sequence shown here is derived from an EMBL/GenBank/DDBJ whole genome shotgun (WGS) entry which is preliminary data.</text>
</comment>
<dbReference type="SMART" id="SM00501">
    <property type="entry name" value="BRIGHT"/>
    <property type="match status" value="1"/>
</dbReference>
<dbReference type="Proteomes" id="UP001372338">
    <property type="component" value="Unassembled WGS sequence"/>
</dbReference>
<dbReference type="SMART" id="SM01014">
    <property type="entry name" value="ARID"/>
    <property type="match status" value="1"/>
</dbReference>
<accession>A0AAN9IB76</accession>
<evidence type="ECO:0000313" key="3">
    <source>
        <dbReference type="Proteomes" id="UP001372338"/>
    </source>
</evidence>
<dbReference type="GO" id="GO:0003677">
    <property type="term" value="F:DNA binding"/>
    <property type="evidence" value="ECO:0007669"/>
    <property type="project" value="InterPro"/>
</dbReference>
<evidence type="ECO:0000313" key="2">
    <source>
        <dbReference type="EMBL" id="KAK7274388.1"/>
    </source>
</evidence>
<dbReference type="EMBL" id="JAYWIO010000003">
    <property type="protein sequence ID" value="KAK7274388.1"/>
    <property type="molecule type" value="Genomic_DNA"/>
</dbReference>
<dbReference type="InterPro" id="IPR001606">
    <property type="entry name" value="ARID_dom"/>
</dbReference>